<protein>
    <recommendedName>
        <fullName evidence="3">Helix-turn-helix domain-containing protein</fullName>
    </recommendedName>
</protein>
<reference evidence="1" key="1">
    <citation type="submission" date="2022-08" db="EMBL/GenBank/DDBJ databases">
        <title>Genome sequence of Vagococcus luciliae DSM 112651.</title>
        <authorList>
            <person name="Juan G."/>
            <person name="Anja P."/>
            <person name="Rolf D."/>
            <person name="Kampfer P."/>
            <person name="Vilcinskas A."/>
        </authorList>
    </citation>
    <scope>NUCLEOTIDE SEQUENCE</scope>
    <source>
        <strain evidence="1">G314FT</strain>
    </source>
</reference>
<accession>A0ABY5NWG9</accession>
<evidence type="ECO:0008006" key="3">
    <source>
        <dbReference type="Google" id="ProtNLM"/>
    </source>
</evidence>
<dbReference type="Gene3D" id="1.10.10.10">
    <property type="entry name" value="Winged helix-like DNA-binding domain superfamily/Winged helix DNA-binding domain"/>
    <property type="match status" value="1"/>
</dbReference>
<proteinExistence type="predicted"/>
<dbReference type="SUPFAM" id="SSF46955">
    <property type="entry name" value="Putative DNA-binding domain"/>
    <property type="match status" value="1"/>
</dbReference>
<reference evidence="1" key="2">
    <citation type="submission" date="2022-08" db="EMBL/GenBank/DDBJ databases">
        <authorList>
            <person name="Poehlein A."/>
            <person name="Guzman J."/>
            <person name="Daniel R."/>
            <person name="Vilcinskas A."/>
        </authorList>
    </citation>
    <scope>NUCLEOTIDE SEQUENCE</scope>
    <source>
        <strain evidence="1">G314FT</strain>
    </source>
</reference>
<name>A0ABY5NWG9_9ENTE</name>
<evidence type="ECO:0000313" key="2">
    <source>
        <dbReference type="Proteomes" id="UP001058273"/>
    </source>
</evidence>
<evidence type="ECO:0000313" key="1">
    <source>
        <dbReference type="EMBL" id="UUV97997.1"/>
    </source>
</evidence>
<sequence>MQVFLSEEQTNALRSYIYEITKESIEEAKRNAGLDQDILKQKHCADAFNVSVNTFKSWIAQGAPEIRLDSGMALYSKSAITQWLLEHQK</sequence>
<dbReference type="EMBL" id="CP102451">
    <property type="protein sequence ID" value="UUV97997.1"/>
    <property type="molecule type" value="Genomic_DNA"/>
</dbReference>
<organism evidence="1 2">
    <name type="scientific">Vagococcus luciliae</name>
    <dbReference type="NCBI Taxonomy" id="2920380"/>
    <lineage>
        <taxon>Bacteria</taxon>
        <taxon>Bacillati</taxon>
        <taxon>Bacillota</taxon>
        <taxon>Bacilli</taxon>
        <taxon>Lactobacillales</taxon>
        <taxon>Enterococcaceae</taxon>
        <taxon>Vagococcus</taxon>
    </lineage>
</organism>
<dbReference type="InterPro" id="IPR009061">
    <property type="entry name" value="DNA-bd_dom_put_sf"/>
</dbReference>
<keyword evidence="2" id="KW-1185">Reference proteome</keyword>
<dbReference type="InterPro" id="IPR036388">
    <property type="entry name" value="WH-like_DNA-bd_sf"/>
</dbReference>
<gene>
    <name evidence="1" type="ORF">G314FT_00880</name>
</gene>
<dbReference type="Proteomes" id="UP001058273">
    <property type="component" value="Chromosome"/>
</dbReference>
<dbReference type="RefSeq" id="WP_257702580.1">
    <property type="nucleotide sequence ID" value="NZ_CP102451.1"/>
</dbReference>